<gene>
    <name evidence="1" type="ORF">A245_46638</name>
</gene>
<sequence length="70" mass="7583">QKWGGDLSHRVNDLVALLRSDIGKVAAAEIKNVVINALRIPAALNNTFDSRVIAGFDAALHSRVENALFE</sequence>
<feature type="non-terminal residue" evidence="1">
    <location>
        <position position="70"/>
    </location>
</feature>
<evidence type="ECO:0000313" key="2">
    <source>
        <dbReference type="Proteomes" id="UP000018849"/>
    </source>
</evidence>
<reference evidence="1 2" key="1">
    <citation type="journal article" date="2013" name="PLoS Pathog.">
        <title>Genomic analysis of the Kiwifruit pathogen Pseudomonas syringae pv. actinidiae provides insight into the origins of an emergent plant disease.</title>
        <authorList>
            <person name="McCann H.C."/>
            <person name="Rikkerink E.H."/>
            <person name="Bertels F."/>
            <person name="Fiers M."/>
            <person name="Lu A."/>
            <person name="Rees-George J."/>
            <person name="Andersen M.T."/>
            <person name="Gleave A.P."/>
            <person name="Haubold B."/>
            <person name="Wohlers M.W."/>
            <person name="Guttman D.S."/>
            <person name="Wang P.W."/>
            <person name="Straub C."/>
            <person name="Vanneste J.L."/>
            <person name="Rainey P.B."/>
            <person name="Templeton M.D."/>
        </authorList>
    </citation>
    <scope>NUCLEOTIDE SEQUENCE [LARGE SCALE GENOMIC DNA]</scope>
    <source>
        <strain evidence="1 2">ICMP 19096</strain>
    </source>
</reference>
<dbReference type="AlphaFoldDB" id="A0A656JIY2"/>
<comment type="caution">
    <text evidence="1">The sequence shown here is derived from an EMBL/GenBank/DDBJ whole genome shotgun (WGS) entry which is preliminary data.</text>
</comment>
<proteinExistence type="predicted"/>
<dbReference type="EMBL" id="AOKF01003974">
    <property type="protein sequence ID" value="EPN29753.1"/>
    <property type="molecule type" value="Genomic_DNA"/>
</dbReference>
<feature type="non-terminal residue" evidence="1">
    <location>
        <position position="1"/>
    </location>
</feature>
<accession>A0A656JIY2</accession>
<name>A0A656JIY2_PSESF</name>
<organism evidence="1 2">
    <name type="scientific">Pseudomonas syringae pv. actinidiae ICMP 19096</name>
    <dbReference type="NCBI Taxonomy" id="1194405"/>
    <lineage>
        <taxon>Bacteria</taxon>
        <taxon>Pseudomonadati</taxon>
        <taxon>Pseudomonadota</taxon>
        <taxon>Gammaproteobacteria</taxon>
        <taxon>Pseudomonadales</taxon>
        <taxon>Pseudomonadaceae</taxon>
        <taxon>Pseudomonas</taxon>
        <taxon>Pseudomonas syringae</taxon>
    </lineage>
</organism>
<dbReference type="Proteomes" id="UP000018849">
    <property type="component" value="Unassembled WGS sequence"/>
</dbReference>
<protein>
    <submittedName>
        <fullName evidence="1">Uncharacterized protein</fullName>
    </submittedName>
</protein>
<evidence type="ECO:0000313" key="1">
    <source>
        <dbReference type="EMBL" id="EPN29753.1"/>
    </source>
</evidence>